<accession>A0AAV7QHX3</accession>
<dbReference type="AlphaFoldDB" id="A0AAV7QHX3"/>
<organism evidence="1 2">
    <name type="scientific">Pleurodeles waltl</name>
    <name type="common">Iberian ribbed newt</name>
    <dbReference type="NCBI Taxonomy" id="8319"/>
    <lineage>
        <taxon>Eukaryota</taxon>
        <taxon>Metazoa</taxon>
        <taxon>Chordata</taxon>
        <taxon>Craniata</taxon>
        <taxon>Vertebrata</taxon>
        <taxon>Euteleostomi</taxon>
        <taxon>Amphibia</taxon>
        <taxon>Batrachia</taxon>
        <taxon>Caudata</taxon>
        <taxon>Salamandroidea</taxon>
        <taxon>Salamandridae</taxon>
        <taxon>Pleurodelinae</taxon>
        <taxon>Pleurodeles</taxon>
    </lineage>
</organism>
<evidence type="ECO:0000313" key="1">
    <source>
        <dbReference type="EMBL" id="KAJ1139087.1"/>
    </source>
</evidence>
<sequence>MHVNLRGARAQELLLKEQNILPSPGCAFPPPVGEDGAGLPVCRTKLSPRGEREVKGQATTGWAAQGAGCVDV</sequence>
<dbReference type="EMBL" id="JANPWB010000010">
    <property type="protein sequence ID" value="KAJ1139087.1"/>
    <property type="molecule type" value="Genomic_DNA"/>
</dbReference>
<gene>
    <name evidence="1" type="ORF">NDU88_005464</name>
</gene>
<reference evidence="1" key="1">
    <citation type="journal article" date="2022" name="bioRxiv">
        <title>Sequencing and chromosome-scale assembly of the giantPleurodeles waltlgenome.</title>
        <authorList>
            <person name="Brown T."/>
            <person name="Elewa A."/>
            <person name="Iarovenko S."/>
            <person name="Subramanian E."/>
            <person name="Araus A.J."/>
            <person name="Petzold A."/>
            <person name="Susuki M."/>
            <person name="Suzuki K.-i.T."/>
            <person name="Hayashi T."/>
            <person name="Toyoda A."/>
            <person name="Oliveira C."/>
            <person name="Osipova E."/>
            <person name="Leigh N.D."/>
            <person name="Simon A."/>
            <person name="Yun M.H."/>
        </authorList>
    </citation>
    <scope>NUCLEOTIDE SEQUENCE</scope>
    <source>
        <strain evidence="1">20211129_DDA</strain>
        <tissue evidence="1">Liver</tissue>
    </source>
</reference>
<protein>
    <submittedName>
        <fullName evidence="1">Uncharacterized protein</fullName>
    </submittedName>
</protein>
<comment type="caution">
    <text evidence="1">The sequence shown here is derived from an EMBL/GenBank/DDBJ whole genome shotgun (WGS) entry which is preliminary data.</text>
</comment>
<name>A0AAV7QHX3_PLEWA</name>
<dbReference type="Proteomes" id="UP001066276">
    <property type="component" value="Chromosome 6"/>
</dbReference>
<evidence type="ECO:0000313" key="2">
    <source>
        <dbReference type="Proteomes" id="UP001066276"/>
    </source>
</evidence>
<keyword evidence="2" id="KW-1185">Reference proteome</keyword>
<proteinExistence type="predicted"/>